<protein>
    <submittedName>
        <fullName evidence="3">Putative regulatory protein, FmdB family</fullName>
    </submittedName>
</protein>
<dbReference type="SMART" id="SM00834">
    <property type="entry name" value="CxxC_CXXC_SSSS"/>
    <property type="match status" value="1"/>
</dbReference>
<dbReference type="Proteomes" id="UP000198921">
    <property type="component" value="Unassembled WGS sequence"/>
</dbReference>
<dbReference type="OrthoDB" id="9792898at2"/>
<reference evidence="4" key="1">
    <citation type="submission" date="2016-10" db="EMBL/GenBank/DDBJ databases">
        <authorList>
            <person name="Varghese N."/>
            <person name="Submissions S."/>
        </authorList>
    </citation>
    <scope>NUCLEOTIDE SEQUENCE [LARGE SCALE GENOMIC DNA]</scope>
    <source>
        <strain evidence="4">DSM 45422</strain>
    </source>
</reference>
<gene>
    <name evidence="3" type="ORF">SAMN05660209_00722</name>
</gene>
<dbReference type="InterPro" id="IPR013429">
    <property type="entry name" value="Regulatory_FmdB_Zinc_ribbon"/>
</dbReference>
<sequence>MAVYAYRCADHGVHEVSRPIGTAAEREPCPDCAAPTSRVFTAPRLSSGSASARALVDRTARSASEPAVVSAPPPSRRPVPRATDPRLAKLPRP</sequence>
<evidence type="ECO:0000259" key="2">
    <source>
        <dbReference type="SMART" id="SM00834"/>
    </source>
</evidence>
<dbReference type="EMBL" id="FNOT01000002">
    <property type="protein sequence ID" value="SDX56805.1"/>
    <property type="molecule type" value="Genomic_DNA"/>
</dbReference>
<evidence type="ECO:0000313" key="3">
    <source>
        <dbReference type="EMBL" id="SDX56805.1"/>
    </source>
</evidence>
<feature type="domain" description="Putative regulatory protein FmdB zinc ribbon" evidence="2">
    <location>
        <begin position="1"/>
        <end position="41"/>
    </location>
</feature>
<dbReference type="NCBIfam" id="TIGR02605">
    <property type="entry name" value="CxxC_CxxC_SSSS"/>
    <property type="match status" value="1"/>
</dbReference>
<name>A0A1H3CRP6_9ACTN</name>
<keyword evidence="4" id="KW-1185">Reference proteome</keyword>
<feature type="compositionally biased region" description="Low complexity" evidence="1">
    <location>
        <begin position="61"/>
        <end position="70"/>
    </location>
</feature>
<organism evidence="3 4">
    <name type="scientific">Geodermatophilus africanus</name>
    <dbReference type="NCBI Taxonomy" id="1137993"/>
    <lineage>
        <taxon>Bacteria</taxon>
        <taxon>Bacillati</taxon>
        <taxon>Actinomycetota</taxon>
        <taxon>Actinomycetes</taxon>
        <taxon>Geodermatophilales</taxon>
        <taxon>Geodermatophilaceae</taxon>
        <taxon>Geodermatophilus</taxon>
    </lineage>
</organism>
<accession>A0A1H3CRP6</accession>
<feature type="region of interest" description="Disordered" evidence="1">
    <location>
        <begin position="44"/>
        <end position="93"/>
    </location>
</feature>
<feature type="compositionally biased region" description="Low complexity" evidence="1">
    <location>
        <begin position="44"/>
        <end position="54"/>
    </location>
</feature>
<dbReference type="RefSeq" id="WP_091151562.1">
    <property type="nucleotide sequence ID" value="NZ_FNOT01000002.1"/>
</dbReference>
<evidence type="ECO:0000313" key="4">
    <source>
        <dbReference type="Proteomes" id="UP000198921"/>
    </source>
</evidence>
<proteinExistence type="predicted"/>
<dbReference type="AlphaFoldDB" id="A0A1H3CRP6"/>
<dbReference type="STRING" id="1137993.SAMN05660209_00722"/>
<dbReference type="Pfam" id="PF09723">
    <property type="entry name" value="Zn_ribbon_8"/>
    <property type="match status" value="1"/>
</dbReference>
<evidence type="ECO:0000256" key="1">
    <source>
        <dbReference type="SAM" id="MobiDB-lite"/>
    </source>
</evidence>